<gene>
    <name evidence="1" type="ORF">T05_9334</name>
</gene>
<dbReference type="AlphaFoldDB" id="A0A0V0SS54"/>
<keyword evidence="2" id="KW-1185">Reference proteome</keyword>
<feature type="non-terminal residue" evidence="1">
    <location>
        <position position="1"/>
    </location>
</feature>
<dbReference type="EMBL" id="JYDJ01003150">
    <property type="protein sequence ID" value="KRX29582.1"/>
    <property type="molecule type" value="Genomic_DNA"/>
</dbReference>
<dbReference type="Proteomes" id="UP000055048">
    <property type="component" value="Unassembled WGS sequence"/>
</dbReference>
<proteinExistence type="predicted"/>
<name>A0A0V0SS54_9BILA</name>
<reference evidence="1 2" key="1">
    <citation type="submission" date="2015-01" db="EMBL/GenBank/DDBJ databases">
        <title>Evolution of Trichinella species and genotypes.</title>
        <authorList>
            <person name="Korhonen P.K."/>
            <person name="Edoardo P."/>
            <person name="Giuseppe L.R."/>
            <person name="Gasser R.B."/>
        </authorList>
    </citation>
    <scope>NUCLEOTIDE SEQUENCE [LARGE SCALE GENOMIC DNA]</scope>
    <source>
        <strain evidence="1">ISS417</strain>
    </source>
</reference>
<comment type="caution">
    <text evidence="1">The sequence shown here is derived from an EMBL/GenBank/DDBJ whole genome shotgun (WGS) entry which is preliminary data.</text>
</comment>
<evidence type="ECO:0000313" key="2">
    <source>
        <dbReference type="Proteomes" id="UP000055048"/>
    </source>
</evidence>
<evidence type="ECO:0000313" key="1">
    <source>
        <dbReference type="EMBL" id="KRX29582.1"/>
    </source>
</evidence>
<protein>
    <submittedName>
        <fullName evidence="1">Uncharacterized protein</fullName>
    </submittedName>
</protein>
<organism evidence="1 2">
    <name type="scientific">Trichinella murrelli</name>
    <dbReference type="NCBI Taxonomy" id="144512"/>
    <lineage>
        <taxon>Eukaryota</taxon>
        <taxon>Metazoa</taxon>
        <taxon>Ecdysozoa</taxon>
        <taxon>Nematoda</taxon>
        <taxon>Enoplea</taxon>
        <taxon>Dorylaimia</taxon>
        <taxon>Trichinellida</taxon>
        <taxon>Trichinellidae</taxon>
        <taxon>Trichinella</taxon>
    </lineage>
</organism>
<feature type="non-terminal residue" evidence="1">
    <location>
        <position position="66"/>
    </location>
</feature>
<accession>A0A0V0SS54</accession>
<sequence length="66" mass="7450">LSGGLRLSSAITNTDSRHGLLITDHYIRMSTRITDNAIWANIKTTTAFMRLKMRSLSRLLTVPFLT</sequence>